<dbReference type="EMBL" id="QGKW02001911">
    <property type="protein sequence ID" value="KAF2568529.1"/>
    <property type="molecule type" value="Genomic_DNA"/>
</dbReference>
<comment type="caution">
    <text evidence="2">The sequence shown here is derived from an EMBL/GenBank/DDBJ whole genome shotgun (WGS) entry which is preliminary data.</text>
</comment>
<feature type="compositionally biased region" description="Low complexity" evidence="1">
    <location>
        <begin position="1"/>
        <end position="11"/>
    </location>
</feature>
<evidence type="ECO:0000256" key="1">
    <source>
        <dbReference type="SAM" id="MobiDB-lite"/>
    </source>
</evidence>
<accession>A0A8S9IFM0</accession>
<dbReference type="AlphaFoldDB" id="A0A8S9IFM0"/>
<feature type="region of interest" description="Disordered" evidence="1">
    <location>
        <begin position="1"/>
        <end position="40"/>
    </location>
</feature>
<protein>
    <submittedName>
        <fullName evidence="2">Uncharacterized protein</fullName>
    </submittedName>
</protein>
<dbReference type="Proteomes" id="UP000712281">
    <property type="component" value="Unassembled WGS sequence"/>
</dbReference>
<name>A0A8S9IFM0_BRACR</name>
<sequence length="107" mass="11830">MRIESSLSSSSNGDRGDSPKSSLSPVSMRASESTDDNVPIIHRHVPYRDRGGLVRRSVRTTPVSEESSDHVPVPQLVDEDVVDLEEDNEVDAADARETIIRRGSLRF</sequence>
<gene>
    <name evidence="2" type="ORF">F2Q68_00025248</name>
</gene>
<reference evidence="2" key="1">
    <citation type="submission" date="2019-12" db="EMBL/GenBank/DDBJ databases">
        <title>Genome sequencing and annotation of Brassica cretica.</title>
        <authorList>
            <person name="Studholme D.J."/>
            <person name="Sarris P.F."/>
        </authorList>
    </citation>
    <scope>NUCLEOTIDE SEQUENCE</scope>
    <source>
        <strain evidence="2">PFS-001/15</strain>
        <tissue evidence="2">Leaf</tissue>
    </source>
</reference>
<evidence type="ECO:0000313" key="3">
    <source>
        <dbReference type="Proteomes" id="UP000712281"/>
    </source>
</evidence>
<proteinExistence type="predicted"/>
<organism evidence="2 3">
    <name type="scientific">Brassica cretica</name>
    <name type="common">Mustard</name>
    <dbReference type="NCBI Taxonomy" id="69181"/>
    <lineage>
        <taxon>Eukaryota</taxon>
        <taxon>Viridiplantae</taxon>
        <taxon>Streptophyta</taxon>
        <taxon>Embryophyta</taxon>
        <taxon>Tracheophyta</taxon>
        <taxon>Spermatophyta</taxon>
        <taxon>Magnoliopsida</taxon>
        <taxon>eudicotyledons</taxon>
        <taxon>Gunneridae</taxon>
        <taxon>Pentapetalae</taxon>
        <taxon>rosids</taxon>
        <taxon>malvids</taxon>
        <taxon>Brassicales</taxon>
        <taxon>Brassicaceae</taxon>
        <taxon>Brassiceae</taxon>
        <taxon>Brassica</taxon>
    </lineage>
</organism>
<evidence type="ECO:0000313" key="2">
    <source>
        <dbReference type="EMBL" id="KAF2568529.1"/>
    </source>
</evidence>